<accession>A0A4P5NP41</accession>
<comment type="similarity">
    <text evidence="3">Belongs to the AcsC/BcsC family.</text>
</comment>
<dbReference type="InterPro" id="IPR003921">
    <property type="entry name" value="Cell_synth_C"/>
</dbReference>
<dbReference type="GO" id="GO:0009279">
    <property type="term" value="C:cell outer membrane"/>
    <property type="evidence" value="ECO:0007669"/>
    <property type="project" value="UniProtKB-SubCell"/>
</dbReference>
<organism evidence="12 13">
    <name type="scientific">Komagataeibacter diospyri</name>
    <dbReference type="NCBI Taxonomy" id="1932662"/>
    <lineage>
        <taxon>Bacteria</taxon>
        <taxon>Pseudomonadati</taxon>
        <taxon>Pseudomonadota</taxon>
        <taxon>Alphaproteobacteria</taxon>
        <taxon>Acetobacterales</taxon>
        <taxon>Acetobacteraceae</taxon>
        <taxon>Komagataeibacter</taxon>
    </lineage>
</organism>
<keyword evidence="8" id="KW-0472">Membrane</keyword>
<reference evidence="13" key="1">
    <citation type="submission" date="2017-01" db="EMBL/GenBank/DDBJ databases">
        <title>Komagataeibacter sp. MSKU9 whole genome sequencing project.</title>
        <authorList>
            <person name="Matsutani M."/>
            <person name="Naloka K."/>
            <person name="Theeragool G."/>
            <person name="Yakushi T."/>
            <person name="Matsushita K."/>
        </authorList>
    </citation>
    <scope>NUCLEOTIDE SEQUENCE [LARGE SCALE GENOMIC DNA]</scope>
    <source>
        <strain evidence="13">MSKU9</strain>
    </source>
</reference>
<dbReference type="InterPro" id="IPR011990">
    <property type="entry name" value="TPR-like_helical_dom_sf"/>
</dbReference>
<keyword evidence="5" id="KW-0677">Repeat</keyword>
<dbReference type="PROSITE" id="PS50005">
    <property type="entry name" value="TPR"/>
    <property type="match status" value="1"/>
</dbReference>
<dbReference type="GO" id="GO:0006011">
    <property type="term" value="P:UDP-alpha-D-glucose metabolic process"/>
    <property type="evidence" value="ECO:0007669"/>
    <property type="project" value="InterPro"/>
</dbReference>
<dbReference type="OrthoDB" id="174989at2"/>
<name>A0A4P5NP41_9PROT</name>
<proteinExistence type="inferred from homology"/>
<dbReference type="Pfam" id="PF13432">
    <property type="entry name" value="TPR_16"/>
    <property type="match status" value="1"/>
</dbReference>
<comment type="subcellular location">
    <subcellularLocation>
        <location evidence="1">Cell outer membrane</location>
        <topology evidence="1">Peripheral membrane protein</topology>
    </subcellularLocation>
</comment>
<evidence type="ECO:0000313" key="12">
    <source>
        <dbReference type="EMBL" id="GCE83388.1"/>
    </source>
</evidence>
<keyword evidence="4" id="KW-0732">Signal</keyword>
<dbReference type="Proteomes" id="UP000315095">
    <property type="component" value="Unassembled WGS sequence"/>
</dbReference>
<dbReference type="AlphaFoldDB" id="A0A4P5NP41"/>
<evidence type="ECO:0000256" key="6">
    <source>
        <dbReference type="ARBA" id="ARBA00022803"/>
    </source>
</evidence>
<evidence type="ECO:0000256" key="2">
    <source>
        <dbReference type="ARBA" id="ARBA00005186"/>
    </source>
</evidence>
<protein>
    <submittedName>
        <fullName evidence="12">Cellulose synthase operon protein C</fullName>
    </submittedName>
</protein>
<evidence type="ECO:0000259" key="11">
    <source>
        <dbReference type="Pfam" id="PF05420"/>
    </source>
</evidence>
<gene>
    <name evidence="12" type="ORF">MSKU9_1529</name>
</gene>
<dbReference type="InterPro" id="IPR019734">
    <property type="entry name" value="TPR_rpt"/>
</dbReference>
<evidence type="ECO:0000256" key="8">
    <source>
        <dbReference type="ARBA" id="ARBA00023136"/>
    </source>
</evidence>
<dbReference type="GO" id="GO:0030244">
    <property type="term" value="P:cellulose biosynthetic process"/>
    <property type="evidence" value="ECO:0007669"/>
    <property type="project" value="UniProtKB-KW"/>
</dbReference>
<evidence type="ECO:0000256" key="3">
    <source>
        <dbReference type="ARBA" id="ARBA00005886"/>
    </source>
</evidence>
<dbReference type="InterPro" id="IPR008410">
    <property type="entry name" value="BCSC_C"/>
</dbReference>
<evidence type="ECO:0000256" key="9">
    <source>
        <dbReference type="ARBA" id="ARBA00023237"/>
    </source>
</evidence>
<dbReference type="PANTHER" id="PTHR45586">
    <property type="entry name" value="TPR REPEAT-CONTAINING PROTEIN PA4667"/>
    <property type="match status" value="1"/>
</dbReference>
<evidence type="ECO:0000256" key="10">
    <source>
        <dbReference type="PROSITE-ProRule" id="PRU00339"/>
    </source>
</evidence>
<dbReference type="Pfam" id="PF05420">
    <property type="entry name" value="BCSC_C"/>
    <property type="match status" value="1"/>
</dbReference>
<dbReference type="Gene3D" id="1.25.40.10">
    <property type="entry name" value="Tetratricopeptide repeat domain"/>
    <property type="match status" value="4"/>
</dbReference>
<dbReference type="PRINTS" id="PR01441">
    <property type="entry name" value="CELLSNTHASEC"/>
</dbReference>
<evidence type="ECO:0000256" key="4">
    <source>
        <dbReference type="ARBA" id="ARBA00022729"/>
    </source>
</evidence>
<dbReference type="UniPathway" id="UPA00694"/>
<dbReference type="PANTHER" id="PTHR45586:SF1">
    <property type="entry name" value="LIPOPOLYSACCHARIDE ASSEMBLY PROTEIN B"/>
    <property type="match status" value="1"/>
</dbReference>
<dbReference type="Pfam" id="PF14559">
    <property type="entry name" value="TPR_19"/>
    <property type="match status" value="2"/>
</dbReference>
<keyword evidence="6 10" id="KW-0802">TPR repeat</keyword>
<dbReference type="SUPFAM" id="SSF48452">
    <property type="entry name" value="TPR-like"/>
    <property type="match status" value="3"/>
</dbReference>
<feature type="domain" description="Cellulose synthase operon C C-terminal" evidence="11">
    <location>
        <begin position="923"/>
        <end position="1250"/>
    </location>
</feature>
<dbReference type="InterPro" id="IPR051012">
    <property type="entry name" value="CellSynth/LPSAsmb/PSIAsmb"/>
</dbReference>
<keyword evidence="9" id="KW-0998">Cell outer membrane</keyword>
<sequence length="1253" mass="135566">MYAAPSVPYRKSLSVGTMLGAVCRRVAVAGTLGLFGPWTGVHAQSTVGYAEGIVNQQMEEAYFWIHQNEDTHALHAIERALQIQPDNVEAQLMLGAVQVHQGDSTAARATLRRLEAVHGPPRQLAALQQWLTQPPVDKAALGRVRTLADHGNVTQAMAGYRALFPQPILPPALEVEYDSVQAGTPSGYDGAQQRLQALLDILPHDLEAQLALDKAMSYQPATRSQALDRIRKLVDASDTPSVIRDEAIRMWRGTLGWMGTDPQAVPYYQAWLRFRPDDTEIRQRLDQASHMQLVQAGFAALASNDLDQAESDFNHAMAGQSPNAAAIEGLGLVAQRRGDMDTARTLLTQASALAPDNADLRKALAGLDAPGADPLVARMWALVSHHDYEQAWSLLSRIESRHGMIADTAQARAIMLEARHDYARAAVAWHDLLRLAPGNVVAEAGLARIALRAGRLDEATQWIARLRAAHYPGLPALDAQLLQARALATSDPRLRATLLEQALRQLPDNGWDHLHLAQALIALGQPERARTIMATFCNAAHGRTDALQACFLFALQEHDMPHAADLLAALPHGALTPDMARGAALVALWQRIEALPADDAQAVGVLRNLPITPDPDGARGEMVMTAMVRRHAPAAVMAQVLGQAAAASTMAADQALAYAGLFMQLGDIAGAQRMIDWLDGHASLLAPQQRAARQRMEESLIIAQADRDDLDGHPDRARQLVDPLLAQDPDSVALLLARGRIAASSHDLSGAIGFDTKALHLQPDDELAQAAMARHGLAMGHERAARDMADTLMARHPQWGDTWEIRAELDGRVGHDRARLHDLIQARRLDCTPPEGTYEPAPQPDPGCAPQRLRADDERPDINTSFVFGAGAPMPETYSYNPRLTPVESLNAQRNYLSRALVPQADGNIEIRDRSGQSGLGHLTAINIPMTATIPLYSTRQSVSFSIMPSVLMSGNPLAQGQTARQYGTVAGNGVRPGFHVPGAVGGVALGVHYRRDWIAADVGSTPLGFVTSTVLGGVELTPRLTNTISLRLTGERRVVNDSLLSFAGARDPGTGRVWGGVTRNRGHGQLEWGTAKYNAYAGGGYAVMKGVNTVANHESEAGAGGSAQVWHGRETQHLRIGLDLVYFGYKRNTYFFTWGQGGYFSPHAFMAALVPVTYDGHAGRWTWLFKGEAGYQHYTQNATGMFPLGGGGTYDRQSYAGQSTGGLAGNVMARMIYQMTPTLRMGLEGGYSRSGSWDEAHGMFMIHYAPAQ</sequence>
<feature type="repeat" description="TPR" evidence="10">
    <location>
        <begin position="324"/>
        <end position="357"/>
    </location>
</feature>
<dbReference type="RefSeq" id="WP_141260699.1">
    <property type="nucleotide sequence ID" value="NZ_BDLU01000032.1"/>
</dbReference>
<evidence type="ECO:0000256" key="7">
    <source>
        <dbReference type="ARBA" id="ARBA00022916"/>
    </source>
</evidence>
<evidence type="ECO:0000313" key="13">
    <source>
        <dbReference type="Proteomes" id="UP000315095"/>
    </source>
</evidence>
<comment type="pathway">
    <text evidence="2">Glycan metabolism; bacterial cellulose biosynthesis.</text>
</comment>
<comment type="caution">
    <text evidence="12">The sequence shown here is derived from an EMBL/GenBank/DDBJ whole genome shotgun (WGS) entry which is preliminary data.</text>
</comment>
<evidence type="ECO:0000256" key="5">
    <source>
        <dbReference type="ARBA" id="ARBA00022737"/>
    </source>
</evidence>
<dbReference type="EMBL" id="BDLU01000032">
    <property type="protein sequence ID" value="GCE83388.1"/>
    <property type="molecule type" value="Genomic_DNA"/>
</dbReference>
<keyword evidence="13" id="KW-1185">Reference proteome</keyword>
<keyword evidence="7" id="KW-0135">Cellulose biosynthesis</keyword>
<evidence type="ECO:0000256" key="1">
    <source>
        <dbReference type="ARBA" id="ARBA00004339"/>
    </source>
</evidence>
<dbReference type="SMART" id="SM00028">
    <property type="entry name" value="TPR"/>
    <property type="match status" value="4"/>
</dbReference>